<keyword evidence="5" id="KW-0863">Zinc-finger</keyword>
<dbReference type="GO" id="GO:0075523">
    <property type="term" value="P:viral translational frameshifting"/>
    <property type="evidence" value="ECO:0007669"/>
    <property type="project" value="UniProtKB-KW"/>
</dbReference>
<dbReference type="InterPro" id="IPR009060">
    <property type="entry name" value="UBA-like_sf"/>
</dbReference>
<feature type="compositionally biased region" description="Polar residues" evidence="6">
    <location>
        <begin position="160"/>
        <end position="170"/>
    </location>
</feature>
<dbReference type="Gene3D" id="3.40.630.60">
    <property type="match status" value="1"/>
</dbReference>
<dbReference type="SMART" id="SM00105">
    <property type="entry name" value="ArfGap"/>
    <property type="match status" value="1"/>
</dbReference>
<name>A0A9P8MGQ3_9HYPO</name>
<keyword evidence="5" id="KW-0862">Zinc</keyword>
<dbReference type="Proteomes" id="UP000764110">
    <property type="component" value="Unassembled WGS sequence"/>
</dbReference>
<evidence type="ECO:0000259" key="8">
    <source>
        <dbReference type="PROSITE" id="PS50115"/>
    </source>
</evidence>
<feature type="domain" description="Arf-GAP" evidence="8">
    <location>
        <begin position="30"/>
        <end position="101"/>
    </location>
</feature>
<dbReference type="SUPFAM" id="SSF57863">
    <property type="entry name" value="ArfGap/RecO-like zinc finger"/>
    <property type="match status" value="1"/>
</dbReference>
<keyword evidence="5" id="KW-0479">Metal-binding</keyword>
<dbReference type="InterPro" id="IPR038581">
    <property type="entry name" value="ODC_AZ_sf"/>
</dbReference>
<gene>
    <name evidence="9" type="ORF">MHUMG1_02849</name>
</gene>
<dbReference type="Gene3D" id="1.10.220.150">
    <property type="entry name" value="Arf GTPase activating protein"/>
    <property type="match status" value="1"/>
</dbReference>
<dbReference type="Pfam" id="PF01412">
    <property type="entry name" value="ArfGap"/>
    <property type="match status" value="1"/>
</dbReference>
<dbReference type="Pfam" id="PF02100">
    <property type="entry name" value="ODC_AZ"/>
    <property type="match status" value="1"/>
</dbReference>
<sequence>MASALSKRQQARNEKALQDLVHHVPGNNLCADCHARNPGTHISKVKSLSMDSWSNEQVDNMRKVGNVTSNQIYNPEGRKAPVPIDADEADSAMERFIRQKYIHNVAVKSSTPRSRGSDEGTPPPLPPKNSTKFGFRSASSIFPLTSRAKKEQRVLGGSNGSAVPSPTLPNKPSRLFGATVDYAGPDETDKKLTRLYEMGFQDPQRNAIVLKGVNGNLDQAVEALVRLGEGRNPSPAPMPASREPTLRATKSMTPLNSNSGSAGVGLSLSVPQKPMLDRPTSSSTTSTNPFDMMPPAQPQTAQSTGTLHNKNPYNGTNNPFGAPSQQVDLSQAFQGLHVSTSTSHPTFFSQSNGVHQLQMSQQQQLYQQYMSPSAPASPQSYQPMTFQSSMTYPQPISSLQQPMPTGYNPFFSQPSSPAPPPQTLTVKTTQGGFANNPFLRSPSRIASPPLIQIPEQAQSNFAESPFLGTSPQPLPTSSNPFFTNMHQPQPQPQVQQFVQQSYAVQQPQQPYYQKPRHDKASIMALFNQPGQYTPKPAATDPIAETPWSTATSGLAGRPQAGDEATVKPFAGLQLAGSTASLFSARNYGEDVVARVNVLASCYIVDSAAQLKGIHYCTTGAAGLPSPPTSPPLAALTSSNELALLPKNKKRDNSGHRRPERRGGAALTIREECERFFCEPMKTAFHGERNLSMNGSGLSGAYLQTPPLESRLSDAFRQSMDIKSQGFEVDAWMEVWDYAGGASFRAFVANNGQEKSLFVFFDIEGVMGRDLKKALMALIELADGPLECAHIVTCIDRRIPFEEAHELTKSLQWVGFEMTTLDHWANHLDVTSKRWVFMGMEL</sequence>
<comment type="caution">
    <text evidence="9">The sequence shown here is derived from an EMBL/GenBank/DDBJ whole genome shotgun (WGS) entry which is preliminary data.</text>
</comment>
<evidence type="ECO:0000259" key="7">
    <source>
        <dbReference type="PROSITE" id="PS50030"/>
    </source>
</evidence>
<dbReference type="AlphaFoldDB" id="A0A9P8MGQ3"/>
<dbReference type="GO" id="GO:0005737">
    <property type="term" value="C:cytoplasm"/>
    <property type="evidence" value="ECO:0007669"/>
    <property type="project" value="TreeGrafter"/>
</dbReference>
<dbReference type="InterPro" id="IPR037278">
    <property type="entry name" value="ARFGAP/RecO"/>
</dbReference>
<comment type="subunit">
    <text evidence="3">Interacts with ODC and thereby sterically blocks ODC homodimerization.</text>
</comment>
<dbReference type="PANTHER" id="PTHR45705:SF7">
    <property type="entry name" value="ACTIVATING PROTEIN FOR ARF, PUTATIVE (AFU_ORTHOLOGUE AFUA_4G09120)-RELATED"/>
    <property type="match status" value="1"/>
</dbReference>
<dbReference type="EMBL" id="JACEFI010000003">
    <property type="protein sequence ID" value="KAH0600058.1"/>
    <property type="molecule type" value="Genomic_DNA"/>
</dbReference>
<comment type="similarity">
    <text evidence="2">Belongs to the ODC antizyme family.</text>
</comment>
<evidence type="ECO:0000256" key="3">
    <source>
        <dbReference type="ARBA" id="ARBA00011486"/>
    </source>
</evidence>
<dbReference type="InterPro" id="IPR002993">
    <property type="entry name" value="ODC_AZ"/>
</dbReference>
<evidence type="ECO:0000256" key="6">
    <source>
        <dbReference type="SAM" id="MobiDB-lite"/>
    </source>
</evidence>
<evidence type="ECO:0000313" key="10">
    <source>
        <dbReference type="Proteomes" id="UP000764110"/>
    </source>
</evidence>
<feature type="region of interest" description="Disordered" evidence="6">
    <location>
        <begin position="107"/>
        <end position="134"/>
    </location>
</feature>
<dbReference type="PROSITE" id="PS50115">
    <property type="entry name" value="ARFGAP"/>
    <property type="match status" value="1"/>
</dbReference>
<proteinExistence type="inferred from homology"/>
<dbReference type="InterPro" id="IPR016181">
    <property type="entry name" value="Acyl_CoA_acyltransferase"/>
</dbReference>
<organism evidence="9 10">
    <name type="scientific">Metarhizium humberi</name>
    <dbReference type="NCBI Taxonomy" id="2596975"/>
    <lineage>
        <taxon>Eukaryota</taxon>
        <taxon>Fungi</taxon>
        <taxon>Dikarya</taxon>
        <taxon>Ascomycota</taxon>
        <taxon>Pezizomycotina</taxon>
        <taxon>Sordariomycetes</taxon>
        <taxon>Hypocreomycetidae</taxon>
        <taxon>Hypocreales</taxon>
        <taxon>Clavicipitaceae</taxon>
        <taxon>Metarhizium</taxon>
    </lineage>
</organism>
<accession>A0A9P8MGQ3</accession>
<feature type="domain" description="UBA" evidence="7">
    <location>
        <begin position="184"/>
        <end position="227"/>
    </location>
</feature>
<dbReference type="InterPro" id="IPR015940">
    <property type="entry name" value="UBA"/>
</dbReference>
<keyword evidence="4" id="KW-0688">Ribosomal frameshifting</keyword>
<evidence type="ECO:0000256" key="1">
    <source>
        <dbReference type="ARBA" id="ARBA00002307"/>
    </source>
</evidence>
<dbReference type="CDD" id="cd08204">
    <property type="entry name" value="ArfGap"/>
    <property type="match status" value="1"/>
</dbReference>
<evidence type="ECO:0000256" key="4">
    <source>
        <dbReference type="ARBA" id="ARBA00022758"/>
    </source>
</evidence>
<dbReference type="SUPFAM" id="SSF46934">
    <property type="entry name" value="UBA-like"/>
    <property type="match status" value="1"/>
</dbReference>
<dbReference type="SUPFAM" id="SSF55729">
    <property type="entry name" value="Acyl-CoA N-acyltransferases (Nat)"/>
    <property type="match status" value="1"/>
</dbReference>
<dbReference type="InterPro" id="IPR001164">
    <property type="entry name" value="ArfGAP_dom"/>
</dbReference>
<evidence type="ECO:0000256" key="2">
    <source>
        <dbReference type="ARBA" id="ARBA00008796"/>
    </source>
</evidence>
<dbReference type="PROSITE" id="PS50030">
    <property type="entry name" value="UBA"/>
    <property type="match status" value="1"/>
</dbReference>
<dbReference type="PANTHER" id="PTHR45705">
    <property type="entry name" value="FI20236P1"/>
    <property type="match status" value="1"/>
</dbReference>
<evidence type="ECO:0000313" key="9">
    <source>
        <dbReference type="EMBL" id="KAH0600058.1"/>
    </source>
</evidence>
<feature type="compositionally biased region" description="Low complexity" evidence="6">
    <location>
        <begin position="255"/>
        <end position="270"/>
    </location>
</feature>
<dbReference type="Gene3D" id="1.10.8.10">
    <property type="entry name" value="DNA helicase RuvA subunit, C-terminal domain"/>
    <property type="match status" value="1"/>
</dbReference>
<dbReference type="InterPro" id="IPR051718">
    <property type="entry name" value="ARF_GTPase-activating"/>
</dbReference>
<dbReference type="InterPro" id="IPR038508">
    <property type="entry name" value="ArfGAP_dom_sf"/>
</dbReference>
<feature type="region of interest" description="Disordered" evidence="6">
    <location>
        <begin position="250"/>
        <end position="317"/>
    </location>
</feature>
<evidence type="ECO:0000256" key="5">
    <source>
        <dbReference type="PROSITE-ProRule" id="PRU00288"/>
    </source>
</evidence>
<keyword evidence="10" id="KW-1185">Reference proteome</keyword>
<evidence type="ECO:0008006" key="11">
    <source>
        <dbReference type="Google" id="ProtNLM"/>
    </source>
</evidence>
<reference evidence="9 10" key="1">
    <citation type="submission" date="2020-07" db="EMBL/GenBank/DDBJ databases">
        <title>Metarhizium humberi genome.</title>
        <authorList>
            <person name="Lysoe E."/>
        </authorList>
    </citation>
    <scope>NUCLEOTIDE SEQUENCE [LARGE SCALE GENOMIC DNA]</scope>
    <source>
        <strain evidence="9 10">ESALQ1638</strain>
    </source>
</reference>
<feature type="region of interest" description="Disordered" evidence="6">
    <location>
        <begin position="154"/>
        <end position="174"/>
    </location>
</feature>
<comment type="function">
    <text evidence="1">Ornithine decarboxylase (ODC) antizyme protein that negatively regulates ODC activity and intracellular polyamine biosynthesis in response to increased intracellular polyamine levels. Binds to ODC monomers, inhibiting the assembly of the functional ODC homodimer, and targets the monomers for ubiquitin-independent proteolytic destruction by the 26S proteasome.</text>
</comment>
<dbReference type="GO" id="GO:0005096">
    <property type="term" value="F:GTPase activator activity"/>
    <property type="evidence" value="ECO:0007669"/>
    <property type="project" value="InterPro"/>
</dbReference>
<dbReference type="GO" id="GO:0008073">
    <property type="term" value="F:ornithine decarboxylase inhibitor activity"/>
    <property type="evidence" value="ECO:0007669"/>
    <property type="project" value="InterPro"/>
</dbReference>
<feature type="compositionally biased region" description="Polar residues" evidence="6">
    <location>
        <begin position="298"/>
        <end position="317"/>
    </location>
</feature>
<dbReference type="GO" id="GO:0008270">
    <property type="term" value="F:zinc ion binding"/>
    <property type="evidence" value="ECO:0007669"/>
    <property type="project" value="UniProtKB-KW"/>
</dbReference>
<protein>
    <recommendedName>
        <fullName evidence="11">Ornithine decarboxylase antizyme</fullName>
    </recommendedName>
</protein>